<accession>A0A3A5HAJ3</accession>
<feature type="compositionally biased region" description="Basic and acidic residues" evidence="1">
    <location>
        <begin position="124"/>
        <end position="135"/>
    </location>
</feature>
<evidence type="ECO:0000313" key="3">
    <source>
        <dbReference type="Proteomes" id="UP000276542"/>
    </source>
</evidence>
<dbReference type="EMBL" id="QYRP01000002">
    <property type="protein sequence ID" value="RJS45084.1"/>
    <property type="molecule type" value="Genomic_DNA"/>
</dbReference>
<gene>
    <name evidence="2" type="ORF">D4739_01700</name>
</gene>
<evidence type="ECO:0000256" key="1">
    <source>
        <dbReference type="SAM" id="MobiDB-lite"/>
    </source>
</evidence>
<keyword evidence="3" id="KW-1185">Reference proteome</keyword>
<evidence type="ECO:0000313" key="2">
    <source>
        <dbReference type="EMBL" id="RJS45084.1"/>
    </source>
</evidence>
<reference evidence="3" key="1">
    <citation type="submission" date="2018-09" db="EMBL/GenBank/DDBJ databases">
        <authorList>
            <person name="Zhu H."/>
        </authorList>
    </citation>
    <scope>NUCLEOTIDE SEQUENCE [LARGE SCALE GENOMIC DNA]</scope>
    <source>
        <strain evidence="3">K1W22B-1</strain>
    </source>
</reference>
<sequence length="165" mass="16865">MNAEHARPMMAYVALCLAASYVLGQGVVGSGNSVSPIDIARAGEPVRIVGNIVTLSAAHEILETGVGLVPSPIRGAVAGSVSTSEPVRRMTHAVTATAPQSAPQQVAAAPQLTRAPQAAAHGKAAADQRKSDRVGSRVAAHRSAKADKPAKSKPAIAKQAKRSKR</sequence>
<feature type="compositionally biased region" description="Low complexity" evidence="1">
    <location>
        <begin position="93"/>
        <end position="123"/>
    </location>
</feature>
<protein>
    <submittedName>
        <fullName evidence="2">Uncharacterized protein</fullName>
    </submittedName>
</protein>
<comment type="caution">
    <text evidence="2">The sequence shown here is derived from an EMBL/GenBank/DDBJ whole genome shotgun (WGS) entry which is preliminary data.</text>
</comment>
<organism evidence="2 3">
    <name type="scientific">Nocardioides cavernaquae</name>
    <dbReference type="NCBI Taxonomy" id="2321396"/>
    <lineage>
        <taxon>Bacteria</taxon>
        <taxon>Bacillati</taxon>
        <taxon>Actinomycetota</taxon>
        <taxon>Actinomycetes</taxon>
        <taxon>Propionibacteriales</taxon>
        <taxon>Nocardioidaceae</taxon>
        <taxon>Nocardioides</taxon>
    </lineage>
</organism>
<name>A0A3A5HAJ3_9ACTN</name>
<dbReference type="Proteomes" id="UP000276542">
    <property type="component" value="Unassembled WGS sequence"/>
</dbReference>
<dbReference type="AlphaFoldDB" id="A0A3A5HAJ3"/>
<proteinExistence type="predicted"/>
<feature type="region of interest" description="Disordered" evidence="1">
    <location>
        <begin position="82"/>
        <end position="165"/>
    </location>
</feature>
<dbReference type="RefSeq" id="WP_120058987.1">
    <property type="nucleotide sequence ID" value="NZ_QYRP01000002.1"/>
</dbReference>